<dbReference type="Proteomes" id="UP000632138">
    <property type="component" value="Unassembled WGS sequence"/>
</dbReference>
<dbReference type="RefSeq" id="WP_203379829.1">
    <property type="nucleotide sequence ID" value="NZ_JAENHP010000012.1"/>
</dbReference>
<keyword evidence="3" id="KW-1185">Reference proteome</keyword>
<reference evidence="2 3" key="1">
    <citation type="submission" date="2021-01" db="EMBL/GenBank/DDBJ databases">
        <title>Actinoplanes sp. nov. LDG1-06 isolated from lichen.</title>
        <authorList>
            <person name="Saeng-In P."/>
            <person name="Phongsopitanun W."/>
            <person name="Kanchanasin P."/>
            <person name="Yuki M."/>
            <person name="Kudo T."/>
            <person name="Ohkuma M."/>
            <person name="Tanasupawat S."/>
        </authorList>
    </citation>
    <scope>NUCLEOTIDE SEQUENCE [LARGE SCALE GENOMIC DNA]</scope>
    <source>
        <strain evidence="2 3">LDG1-06</strain>
    </source>
</reference>
<evidence type="ECO:0008006" key="4">
    <source>
        <dbReference type="Google" id="ProtNLM"/>
    </source>
</evidence>
<gene>
    <name evidence="2" type="ORF">JIG36_30470</name>
</gene>
<accession>A0ABS2AJ14</accession>
<dbReference type="EMBL" id="JAENHP010000012">
    <property type="protein sequence ID" value="MBM2619844.1"/>
    <property type="molecule type" value="Genomic_DNA"/>
</dbReference>
<proteinExistence type="predicted"/>
<evidence type="ECO:0000313" key="3">
    <source>
        <dbReference type="Proteomes" id="UP000632138"/>
    </source>
</evidence>
<name>A0ABS2AJ14_9ACTN</name>
<organism evidence="2 3">
    <name type="scientific">Paractinoplanes ovalisporus</name>
    <dbReference type="NCBI Taxonomy" id="2810368"/>
    <lineage>
        <taxon>Bacteria</taxon>
        <taxon>Bacillati</taxon>
        <taxon>Actinomycetota</taxon>
        <taxon>Actinomycetes</taxon>
        <taxon>Micromonosporales</taxon>
        <taxon>Micromonosporaceae</taxon>
        <taxon>Paractinoplanes</taxon>
    </lineage>
</organism>
<evidence type="ECO:0000313" key="2">
    <source>
        <dbReference type="EMBL" id="MBM2619844.1"/>
    </source>
</evidence>
<sequence>MSGAPAPRFGGSTSAMASAGAVAGGAAGMAAGPVGAVVGAAVGAAGGAVVGFVADNAHVVLVHAARNLPKLFKK</sequence>
<comment type="caution">
    <text evidence="2">The sequence shown here is derived from an EMBL/GenBank/DDBJ whole genome shotgun (WGS) entry which is preliminary data.</text>
</comment>
<feature type="chain" id="PRO_5045126948" description="Glycine zipper domain-containing protein" evidence="1">
    <location>
        <begin position="18"/>
        <end position="74"/>
    </location>
</feature>
<protein>
    <recommendedName>
        <fullName evidence="4">Glycine zipper domain-containing protein</fullName>
    </recommendedName>
</protein>
<evidence type="ECO:0000256" key="1">
    <source>
        <dbReference type="SAM" id="SignalP"/>
    </source>
</evidence>
<keyword evidence="1" id="KW-0732">Signal</keyword>
<feature type="signal peptide" evidence="1">
    <location>
        <begin position="1"/>
        <end position="17"/>
    </location>
</feature>